<evidence type="ECO:0000256" key="7">
    <source>
        <dbReference type="SAM" id="Phobius"/>
    </source>
</evidence>
<feature type="transmembrane region" description="Helical" evidence="7">
    <location>
        <begin position="83"/>
        <end position="102"/>
    </location>
</feature>
<dbReference type="PRINTS" id="PR00783">
    <property type="entry name" value="MINTRINSICP"/>
</dbReference>
<dbReference type="Proteomes" id="UP000324233">
    <property type="component" value="Chromosome"/>
</dbReference>
<dbReference type="PANTHER" id="PTHR45724:SF13">
    <property type="entry name" value="AQUAPORIN NIP1-1-RELATED"/>
    <property type="match status" value="1"/>
</dbReference>
<dbReference type="GO" id="GO:0016020">
    <property type="term" value="C:membrane"/>
    <property type="evidence" value="ECO:0007669"/>
    <property type="project" value="UniProtKB-SubCell"/>
</dbReference>
<dbReference type="InterPro" id="IPR022357">
    <property type="entry name" value="MIP_CS"/>
</dbReference>
<proteinExistence type="inferred from homology"/>
<keyword evidence="9" id="KW-1185">Reference proteome</keyword>
<name>A0A5B9WAX0_9BACT</name>
<protein>
    <submittedName>
        <fullName evidence="8">Aquaporin Z 2</fullName>
    </submittedName>
</protein>
<dbReference type="Gene3D" id="1.20.1080.10">
    <property type="entry name" value="Glycerol uptake facilitator protein"/>
    <property type="match status" value="1"/>
</dbReference>
<evidence type="ECO:0000256" key="1">
    <source>
        <dbReference type="ARBA" id="ARBA00004141"/>
    </source>
</evidence>
<evidence type="ECO:0000256" key="5">
    <source>
        <dbReference type="ARBA" id="ARBA00023136"/>
    </source>
</evidence>
<keyword evidence="2 6" id="KW-0813">Transport</keyword>
<feature type="transmembrane region" description="Helical" evidence="7">
    <location>
        <begin position="147"/>
        <end position="170"/>
    </location>
</feature>
<reference evidence="8 9" key="1">
    <citation type="submission" date="2019-08" db="EMBL/GenBank/DDBJ databases">
        <title>Deep-cultivation of Planctomycetes and their phenomic and genomic characterization uncovers novel biology.</title>
        <authorList>
            <person name="Wiegand S."/>
            <person name="Jogler M."/>
            <person name="Boedeker C."/>
            <person name="Pinto D."/>
            <person name="Vollmers J."/>
            <person name="Rivas-Marin E."/>
            <person name="Kohn T."/>
            <person name="Peeters S.H."/>
            <person name="Heuer A."/>
            <person name="Rast P."/>
            <person name="Oberbeckmann S."/>
            <person name="Bunk B."/>
            <person name="Jeske O."/>
            <person name="Meyerdierks A."/>
            <person name="Storesund J.E."/>
            <person name="Kallscheuer N."/>
            <person name="Luecker S."/>
            <person name="Lage O.M."/>
            <person name="Pohl T."/>
            <person name="Merkel B.J."/>
            <person name="Hornburger P."/>
            <person name="Mueller R.-W."/>
            <person name="Bruemmer F."/>
            <person name="Labrenz M."/>
            <person name="Spormann A.M."/>
            <person name="Op den Camp H."/>
            <person name="Overmann J."/>
            <person name="Amann R."/>
            <person name="Jetten M.S.M."/>
            <person name="Mascher T."/>
            <person name="Medema M.H."/>
            <person name="Devos D.P."/>
            <person name="Kaster A.-K."/>
            <person name="Ovreas L."/>
            <person name="Rohde M."/>
            <person name="Galperin M.Y."/>
            <person name="Jogler C."/>
        </authorList>
    </citation>
    <scope>NUCLEOTIDE SEQUENCE [LARGE SCALE GENOMIC DNA]</scope>
    <source>
        <strain evidence="8 9">OJF2</strain>
    </source>
</reference>
<evidence type="ECO:0000313" key="8">
    <source>
        <dbReference type="EMBL" id="QEH37161.1"/>
    </source>
</evidence>
<evidence type="ECO:0000256" key="6">
    <source>
        <dbReference type="RuleBase" id="RU000477"/>
    </source>
</evidence>
<accession>A0A5B9WAX0</accession>
<dbReference type="InterPro" id="IPR034294">
    <property type="entry name" value="Aquaporin_transptr"/>
</dbReference>
<dbReference type="AlphaFoldDB" id="A0A5B9WAX0"/>
<keyword evidence="5 7" id="KW-0472">Membrane</keyword>
<organism evidence="8 9">
    <name type="scientific">Aquisphaera giovannonii</name>
    <dbReference type="NCBI Taxonomy" id="406548"/>
    <lineage>
        <taxon>Bacteria</taxon>
        <taxon>Pseudomonadati</taxon>
        <taxon>Planctomycetota</taxon>
        <taxon>Planctomycetia</taxon>
        <taxon>Isosphaerales</taxon>
        <taxon>Isosphaeraceae</taxon>
        <taxon>Aquisphaera</taxon>
    </lineage>
</organism>
<dbReference type="InterPro" id="IPR000425">
    <property type="entry name" value="MIP"/>
</dbReference>
<dbReference type="Pfam" id="PF00230">
    <property type="entry name" value="MIP"/>
    <property type="match status" value="1"/>
</dbReference>
<dbReference type="OrthoDB" id="9807293at2"/>
<sequence>MRRKSIAELVATFILVFAGTGAIVVNQEQGGAVTHVGISLVFGLVVLAMIYAVGDISGAHINPAVSIAFAASGRFPARALPPYLLCQVAGALAASLLLRGLFPSNDTLGATLPAGAVWQSFVFELVLTFILMFVVLRVSSGAKEKGITAGIAVGAVIALEALFGGPVCGASMNPARSLAPAVVSGHTEHLWAYLAAPTLGALLAVAFDKLLEQQPATGVSPGSAS</sequence>
<keyword evidence="4 7" id="KW-1133">Transmembrane helix</keyword>
<dbReference type="EMBL" id="CP042997">
    <property type="protein sequence ID" value="QEH37161.1"/>
    <property type="molecule type" value="Genomic_DNA"/>
</dbReference>
<dbReference type="PANTHER" id="PTHR45724">
    <property type="entry name" value="AQUAPORIN NIP2-1"/>
    <property type="match status" value="1"/>
</dbReference>
<feature type="transmembrane region" description="Helical" evidence="7">
    <location>
        <begin position="114"/>
        <end position="135"/>
    </location>
</feature>
<evidence type="ECO:0000256" key="3">
    <source>
        <dbReference type="ARBA" id="ARBA00022692"/>
    </source>
</evidence>
<keyword evidence="3 6" id="KW-0812">Transmembrane</keyword>
<dbReference type="InterPro" id="IPR023271">
    <property type="entry name" value="Aquaporin-like"/>
</dbReference>
<feature type="transmembrane region" description="Helical" evidence="7">
    <location>
        <begin position="32"/>
        <end position="53"/>
    </location>
</feature>
<evidence type="ECO:0000313" key="9">
    <source>
        <dbReference type="Proteomes" id="UP000324233"/>
    </source>
</evidence>
<feature type="transmembrane region" description="Helical" evidence="7">
    <location>
        <begin position="190"/>
        <end position="207"/>
    </location>
</feature>
<dbReference type="PROSITE" id="PS00221">
    <property type="entry name" value="MIP"/>
    <property type="match status" value="1"/>
</dbReference>
<dbReference type="SUPFAM" id="SSF81338">
    <property type="entry name" value="Aquaporin-like"/>
    <property type="match status" value="1"/>
</dbReference>
<comment type="subcellular location">
    <subcellularLocation>
        <location evidence="1">Membrane</location>
        <topology evidence="1">Multi-pass membrane protein</topology>
    </subcellularLocation>
</comment>
<evidence type="ECO:0000256" key="2">
    <source>
        <dbReference type="ARBA" id="ARBA00022448"/>
    </source>
</evidence>
<evidence type="ECO:0000256" key="4">
    <source>
        <dbReference type="ARBA" id="ARBA00022989"/>
    </source>
</evidence>
<dbReference type="GO" id="GO:0015267">
    <property type="term" value="F:channel activity"/>
    <property type="evidence" value="ECO:0007669"/>
    <property type="project" value="InterPro"/>
</dbReference>
<dbReference type="KEGG" id="agv:OJF2_57480"/>
<gene>
    <name evidence="8" type="primary">aqpZ2_2</name>
    <name evidence="8" type="ORF">OJF2_57480</name>
</gene>
<comment type="similarity">
    <text evidence="6">Belongs to the MIP/aquaporin (TC 1.A.8) family.</text>
</comment>
<dbReference type="RefSeq" id="WP_148596761.1">
    <property type="nucleotide sequence ID" value="NZ_CP042997.1"/>
</dbReference>